<reference evidence="5 6" key="1">
    <citation type="submission" date="2023-01" db="EMBL/GenBank/DDBJ databases">
        <authorList>
            <person name="Whitehead M."/>
        </authorList>
    </citation>
    <scope>NUCLEOTIDE SEQUENCE [LARGE SCALE GENOMIC DNA]</scope>
</reference>
<dbReference type="PROSITE" id="PS50013">
    <property type="entry name" value="CHROMO_2"/>
    <property type="match status" value="1"/>
</dbReference>
<proteinExistence type="predicted"/>
<evidence type="ECO:0000313" key="5">
    <source>
        <dbReference type="EMBL" id="CAI6370072.1"/>
    </source>
</evidence>
<sequence>MYFFSRAKLVEQEDEYIVDKIVDKRLRNNKVEYLLKWKVYDEADNTWEPKKHLLCEELIRDFEQKQKNRIKKKGIEGVREHSLSNSTVTSCASSEAGPSKEGKINFFPKKW</sequence>
<dbReference type="Pfam" id="PF00385">
    <property type="entry name" value="Chromo"/>
    <property type="match status" value="1"/>
</dbReference>
<evidence type="ECO:0000256" key="1">
    <source>
        <dbReference type="ARBA" id="ARBA00004123"/>
    </source>
</evidence>
<comment type="subcellular location">
    <subcellularLocation>
        <location evidence="1">Nucleus</location>
    </subcellularLocation>
</comment>
<dbReference type="SUPFAM" id="SSF54160">
    <property type="entry name" value="Chromo domain-like"/>
    <property type="match status" value="1"/>
</dbReference>
<protein>
    <recommendedName>
        <fullName evidence="4">Chromo domain-containing protein</fullName>
    </recommendedName>
</protein>
<gene>
    <name evidence="5" type="ORF">MEUPH1_LOCUS24238</name>
</gene>
<feature type="region of interest" description="Disordered" evidence="3">
    <location>
        <begin position="89"/>
        <end position="111"/>
    </location>
</feature>
<dbReference type="Proteomes" id="UP001160148">
    <property type="component" value="Unassembled WGS sequence"/>
</dbReference>
<keyword evidence="2" id="KW-0539">Nucleus</keyword>
<organism evidence="5 6">
    <name type="scientific">Macrosiphum euphorbiae</name>
    <name type="common">potato aphid</name>
    <dbReference type="NCBI Taxonomy" id="13131"/>
    <lineage>
        <taxon>Eukaryota</taxon>
        <taxon>Metazoa</taxon>
        <taxon>Ecdysozoa</taxon>
        <taxon>Arthropoda</taxon>
        <taxon>Hexapoda</taxon>
        <taxon>Insecta</taxon>
        <taxon>Pterygota</taxon>
        <taxon>Neoptera</taxon>
        <taxon>Paraneoptera</taxon>
        <taxon>Hemiptera</taxon>
        <taxon>Sternorrhyncha</taxon>
        <taxon>Aphidomorpha</taxon>
        <taxon>Aphidoidea</taxon>
        <taxon>Aphididae</taxon>
        <taxon>Macrosiphini</taxon>
        <taxon>Macrosiphum</taxon>
    </lineage>
</organism>
<dbReference type="InterPro" id="IPR051219">
    <property type="entry name" value="Heterochromatin_chromo-domain"/>
</dbReference>
<dbReference type="Gene3D" id="2.40.50.40">
    <property type="match status" value="1"/>
</dbReference>
<keyword evidence="6" id="KW-1185">Reference proteome</keyword>
<dbReference type="InterPro" id="IPR017984">
    <property type="entry name" value="Chromo_dom_subgr"/>
</dbReference>
<dbReference type="PRINTS" id="PR00504">
    <property type="entry name" value="CHROMODOMAIN"/>
</dbReference>
<evidence type="ECO:0000256" key="3">
    <source>
        <dbReference type="SAM" id="MobiDB-lite"/>
    </source>
</evidence>
<dbReference type="GO" id="GO:0005694">
    <property type="term" value="C:chromosome"/>
    <property type="evidence" value="ECO:0007669"/>
    <property type="project" value="UniProtKB-ARBA"/>
</dbReference>
<dbReference type="InterPro" id="IPR000953">
    <property type="entry name" value="Chromo/chromo_shadow_dom"/>
</dbReference>
<dbReference type="InterPro" id="IPR023780">
    <property type="entry name" value="Chromo_domain"/>
</dbReference>
<accession>A0AAV0XQ61</accession>
<evidence type="ECO:0000313" key="6">
    <source>
        <dbReference type="Proteomes" id="UP001160148"/>
    </source>
</evidence>
<dbReference type="AlphaFoldDB" id="A0AAV0XQ61"/>
<feature type="domain" description="Chromo" evidence="4">
    <location>
        <begin position="16"/>
        <end position="74"/>
    </location>
</feature>
<evidence type="ECO:0000259" key="4">
    <source>
        <dbReference type="PROSITE" id="PS50013"/>
    </source>
</evidence>
<dbReference type="GO" id="GO:0005634">
    <property type="term" value="C:nucleus"/>
    <property type="evidence" value="ECO:0007669"/>
    <property type="project" value="UniProtKB-SubCell"/>
</dbReference>
<dbReference type="SMART" id="SM00298">
    <property type="entry name" value="CHROMO"/>
    <property type="match status" value="1"/>
</dbReference>
<name>A0AAV0XQ61_9HEMI</name>
<dbReference type="InterPro" id="IPR016197">
    <property type="entry name" value="Chromo-like_dom_sf"/>
</dbReference>
<comment type="caution">
    <text evidence="5">The sequence shown here is derived from an EMBL/GenBank/DDBJ whole genome shotgun (WGS) entry which is preliminary data.</text>
</comment>
<dbReference type="PANTHER" id="PTHR22812">
    <property type="entry name" value="CHROMOBOX PROTEIN"/>
    <property type="match status" value="1"/>
</dbReference>
<evidence type="ECO:0000256" key="2">
    <source>
        <dbReference type="ARBA" id="ARBA00023242"/>
    </source>
</evidence>
<dbReference type="EMBL" id="CARXXK010000195">
    <property type="protein sequence ID" value="CAI6370072.1"/>
    <property type="molecule type" value="Genomic_DNA"/>
</dbReference>